<name>A0A7X3KCL4_9STRE</name>
<dbReference type="SMART" id="SM00257">
    <property type="entry name" value="LysM"/>
    <property type="match status" value="1"/>
</dbReference>
<comment type="caution">
    <text evidence="4">The sequence shown here is derived from an EMBL/GenBank/DDBJ whole genome shotgun (WGS) entry which is preliminary data.</text>
</comment>
<evidence type="ECO:0000256" key="1">
    <source>
        <dbReference type="SAM" id="MobiDB-lite"/>
    </source>
</evidence>
<reference evidence="4 5" key="1">
    <citation type="submission" date="2019-12" db="EMBL/GenBank/DDBJ databases">
        <title>Microbes associate with the intestines of laboratory mice.</title>
        <authorList>
            <person name="Navarre W."/>
            <person name="Wong E."/>
        </authorList>
    </citation>
    <scope>NUCLEOTIDE SEQUENCE [LARGE SCALE GENOMIC DNA]</scope>
    <source>
        <strain evidence="4 5">NM51_B2-22</strain>
    </source>
</reference>
<feature type="chain" id="PRO_5030910521" evidence="2">
    <location>
        <begin position="31"/>
        <end position="254"/>
    </location>
</feature>
<evidence type="ECO:0000256" key="2">
    <source>
        <dbReference type="SAM" id="SignalP"/>
    </source>
</evidence>
<feature type="signal peptide" evidence="2">
    <location>
        <begin position="1"/>
        <end position="30"/>
    </location>
</feature>
<evidence type="ECO:0000313" key="4">
    <source>
        <dbReference type="EMBL" id="MVX59364.1"/>
    </source>
</evidence>
<proteinExistence type="predicted"/>
<dbReference type="PANTHER" id="PTHR33734:SF22">
    <property type="entry name" value="MEMBRANE-BOUND LYTIC MUREIN TRANSGLYCOSYLASE D"/>
    <property type="match status" value="1"/>
</dbReference>
<dbReference type="PANTHER" id="PTHR33734">
    <property type="entry name" value="LYSM DOMAIN-CONTAINING GPI-ANCHORED PROTEIN 2"/>
    <property type="match status" value="1"/>
</dbReference>
<dbReference type="OrthoDB" id="9798935at2"/>
<dbReference type="AlphaFoldDB" id="A0A7X3KCL4"/>
<feature type="compositionally biased region" description="Low complexity" evidence="1">
    <location>
        <begin position="224"/>
        <end position="234"/>
    </location>
</feature>
<dbReference type="EMBL" id="WSRS01000064">
    <property type="protein sequence ID" value="MVX59364.1"/>
    <property type="molecule type" value="Genomic_DNA"/>
</dbReference>
<feature type="domain" description="LysM" evidence="3">
    <location>
        <begin position="78"/>
        <end position="122"/>
    </location>
</feature>
<dbReference type="SUPFAM" id="SSF54106">
    <property type="entry name" value="LysM domain"/>
    <property type="match status" value="1"/>
</dbReference>
<dbReference type="Pfam" id="PF01476">
    <property type="entry name" value="LysM"/>
    <property type="match status" value="1"/>
</dbReference>
<sequence length="254" mass="27848">MKKKQFLGTALVLGSLVTPAVLQTTAVVQADEFYQYQSTAQAADITNWIARTPEQIKQQMQSQNIQVDSSGAVATDGQTYVIQWGDTMWGISQATGIPIAKLAYDNNIQNVDLIYAGDTLILKRDGHVPVDYSYNGQGQHCAMTKVVINNYIHNGNNVTNIDNSTRINLTKIENNTWNEIDQSSLNLTFKPSVTMNEENNVTWKVTEKDLEAAEASGQTVSNPATSDSSASTSEDSSRAPLKTPVFLQIESLKP</sequence>
<gene>
    <name evidence="4" type="ORF">E5983_06920</name>
</gene>
<feature type="region of interest" description="Disordered" evidence="1">
    <location>
        <begin position="212"/>
        <end position="254"/>
    </location>
</feature>
<dbReference type="InterPro" id="IPR036779">
    <property type="entry name" value="LysM_dom_sf"/>
</dbReference>
<evidence type="ECO:0000259" key="3">
    <source>
        <dbReference type="PROSITE" id="PS51782"/>
    </source>
</evidence>
<accession>A0A7X3KCL4</accession>
<dbReference type="InterPro" id="IPR018392">
    <property type="entry name" value="LysM"/>
</dbReference>
<protein>
    <submittedName>
        <fullName evidence="4">LysM peptidoglycan-binding domain-containing protein</fullName>
    </submittedName>
</protein>
<dbReference type="Proteomes" id="UP000461595">
    <property type="component" value="Unassembled WGS sequence"/>
</dbReference>
<keyword evidence="2" id="KW-0732">Signal</keyword>
<dbReference type="Gene3D" id="3.10.350.10">
    <property type="entry name" value="LysM domain"/>
    <property type="match status" value="1"/>
</dbReference>
<organism evidence="4 5">
    <name type="scientific">Streptococcus danieliae</name>
    <dbReference type="NCBI Taxonomy" id="747656"/>
    <lineage>
        <taxon>Bacteria</taxon>
        <taxon>Bacillati</taxon>
        <taxon>Bacillota</taxon>
        <taxon>Bacilli</taxon>
        <taxon>Lactobacillales</taxon>
        <taxon>Streptococcaceae</taxon>
        <taxon>Streptococcus</taxon>
    </lineage>
</organism>
<dbReference type="RefSeq" id="WP_160333143.1">
    <property type="nucleotide sequence ID" value="NZ_WSRS01000064.1"/>
</dbReference>
<dbReference type="PROSITE" id="PS51782">
    <property type="entry name" value="LYSM"/>
    <property type="match status" value="1"/>
</dbReference>
<dbReference type="CDD" id="cd00118">
    <property type="entry name" value="LysM"/>
    <property type="match status" value="1"/>
</dbReference>
<evidence type="ECO:0000313" key="5">
    <source>
        <dbReference type="Proteomes" id="UP000461595"/>
    </source>
</evidence>